<sequence length="63" mass="6755">LAATGHGPAAAQLAERLVEQIRRFDRDRAAQPVITAFPAGTTDEDLPAGVVVDKHHVRMVLTP</sequence>
<feature type="non-terminal residue" evidence="1">
    <location>
        <position position="1"/>
    </location>
</feature>
<reference evidence="1 2" key="1">
    <citation type="submission" date="2022-06" db="EMBL/GenBank/DDBJ databases">
        <title>Genomic Encyclopedia of Archaeal and Bacterial Type Strains, Phase II (KMG-II): from individual species to whole genera.</title>
        <authorList>
            <person name="Goeker M."/>
        </authorList>
    </citation>
    <scope>NUCLEOTIDE SEQUENCE [LARGE SCALE GENOMIC DNA]</scope>
    <source>
        <strain evidence="1 2">DSM 40477</strain>
    </source>
</reference>
<organism evidence="1 2">
    <name type="scientific">Streptoalloteichus tenebrarius (strain ATCC 17920 / DSM 40477 / JCM 4838 / CBS 697.72 / NBRC 16177 / NCIMB 11028 / NRRL B-12390 / A12253. 1 / ISP 5477)</name>
    <name type="common">Streptomyces tenebrarius</name>
    <dbReference type="NCBI Taxonomy" id="1933"/>
    <lineage>
        <taxon>Bacteria</taxon>
        <taxon>Bacillati</taxon>
        <taxon>Actinomycetota</taxon>
        <taxon>Actinomycetes</taxon>
        <taxon>Pseudonocardiales</taxon>
        <taxon>Pseudonocardiaceae</taxon>
        <taxon>Streptoalloteichus</taxon>
    </lineage>
</organism>
<proteinExistence type="predicted"/>
<evidence type="ECO:0000313" key="1">
    <source>
        <dbReference type="EMBL" id="MCP2261639.1"/>
    </source>
</evidence>
<gene>
    <name evidence="1" type="ORF">LX15_005365</name>
</gene>
<accession>A0ABT1I1K3</accession>
<keyword evidence="2" id="KW-1185">Reference proteome</keyword>
<protein>
    <submittedName>
        <fullName evidence="1">Uncharacterized protein</fullName>
    </submittedName>
</protein>
<dbReference type="Proteomes" id="UP001205311">
    <property type="component" value="Unassembled WGS sequence"/>
</dbReference>
<evidence type="ECO:0000313" key="2">
    <source>
        <dbReference type="Proteomes" id="UP001205311"/>
    </source>
</evidence>
<dbReference type="EMBL" id="JAMTCP010000046">
    <property type="protein sequence ID" value="MCP2261639.1"/>
    <property type="molecule type" value="Genomic_DNA"/>
</dbReference>
<name>A0ABT1I1K3_STRSD</name>
<comment type="caution">
    <text evidence="1">The sequence shown here is derived from an EMBL/GenBank/DDBJ whole genome shotgun (WGS) entry which is preliminary data.</text>
</comment>